<reference evidence="2 3" key="1">
    <citation type="journal article" name="Sci. Rep.">
        <title>Genome-scale phylogenetic analyses confirm Olpidium as the closest living zoosporic fungus to the non-flagellated, terrestrial fungi.</title>
        <authorList>
            <person name="Chang Y."/>
            <person name="Rochon D."/>
            <person name="Sekimoto S."/>
            <person name="Wang Y."/>
            <person name="Chovatia M."/>
            <person name="Sandor L."/>
            <person name="Salamov A."/>
            <person name="Grigoriev I.V."/>
            <person name="Stajich J.E."/>
            <person name="Spatafora J.W."/>
        </authorList>
    </citation>
    <scope>NUCLEOTIDE SEQUENCE [LARGE SCALE GENOMIC DNA]</scope>
    <source>
        <strain evidence="2">S191</strain>
    </source>
</reference>
<comment type="caution">
    <text evidence="2">The sequence shown here is derived from an EMBL/GenBank/DDBJ whole genome shotgun (WGS) entry which is preliminary data.</text>
</comment>
<evidence type="ECO:0000313" key="3">
    <source>
        <dbReference type="Proteomes" id="UP000673691"/>
    </source>
</evidence>
<sequence length="49" mass="5534">MGTRCLAERPQPFKPEDEVIAPPQERDMEDRPSGFERNGTGSERNGTED</sequence>
<feature type="compositionally biased region" description="Polar residues" evidence="1">
    <location>
        <begin position="39"/>
        <end position="49"/>
    </location>
</feature>
<accession>A0A8H8DKR2</accession>
<feature type="compositionally biased region" description="Basic and acidic residues" evidence="1">
    <location>
        <begin position="24"/>
        <end position="34"/>
    </location>
</feature>
<dbReference type="Proteomes" id="UP000673691">
    <property type="component" value="Unassembled WGS sequence"/>
</dbReference>
<keyword evidence="3" id="KW-1185">Reference proteome</keyword>
<evidence type="ECO:0000313" key="2">
    <source>
        <dbReference type="EMBL" id="KAG5461961.1"/>
    </source>
</evidence>
<evidence type="ECO:0000256" key="1">
    <source>
        <dbReference type="SAM" id="MobiDB-lite"/>
    </source>
</evidence>
<organism evidence="2 3">
    <name type="scientific">Olpidium bornovanus</name>
    <dbReference type="NCBI Taxonomy" id="278681"/>
    <lineage>
        <taxon>Eukaryota</taxon>
        <taxon>Fungi</taxon>
        <taxon>Fungi incertae sedis</taxon>
        <taxon>Olpidiomycota</taxon>
        <taxon>Olpidiomycotina</taxon>
        <taxon>Olpidiomycetes</taxon>
        <taxon>Olpidiales</taxon>
        <taxon>Olpidiaceae</taxon>
        <taxon>Olpidium</taxon>
    </lineage>
</organism>
<proteinExistence type="predicted"/>
<protein>
    <submittedName>
        <fullName evidence="2">Uncharacterized protein</fullName>
    </submittedName>
</protein>
<dbReference type="EMBL" id="JAEFCI010002846">
    <property type="protein sequence ID" value="KAG5461961.1"/>
    <property type="molecule type" value="Genomic_DNA"/>
</dbReference>
<gene>
    <name evidence="2" type="ORF">BJ554DRAFT_5768</name>
</gene>
<name>A0A8H8DKR2_9FUNG</name>
<dbReference type="AlphaFoldDB" id="A0A8H8DKR2"/>
<feature type="region of interest" description="Disordered" evidence="1">
    <location>
        <begin position="1"/>
        <end position="49"/>
    </location>
</feature>